<protein>
    <submittedName>
        <fullName evidence="1">15357_t:CDS:1</fullName>
    </submittedName>
</protein>
<comment type="caution">
    <text evidence="1">The sequence shown here is derived from an EMBL/GenBank/DDBJ whole genome shotgun (WGS) entry which is preliminary data.</text>
</comment>
<gene>
    <name evidence="1" type="ORF">ACOLOM_LOCUS12194</name>
</gene>
<feature type="non-terminal residue" evidence="1">
    <location>
        <position position="1"/>
    </location>
</feature>
<dbReference type="EMBL" id="CAJVPT010048099">
    <property type="protein sequence ID" value="CAG8741390.1"/>
    <property type="molecule type" value="Genomic_DNA"/>
</dbReference>
<evidence type="ECO:0000313" key="2">
    <source>
        <dbReference type="Proteomes" id="UP000789525"/>
    </source>
</evidence>
<sequence length="200" mass="22602">EPVTSEGTQKEDNGSKPTGELQNQFKRGQPPPNKRRRVRGGSVTAASSSRASVSTIEEEAKEIVSFIDSVTDEVTTATSSEIINTHESHYDDEFDLEAFSTHFGILPMQSLVIIRPISGEDDDKILEALKPKYIVIYHPDQGIVRRVEVFRATHPGIACRVYFMMYQNSVEEQSYLSSIRREKESFERLIHEKSIMAIPL</sequence>
<evidence type="ECO:0000313" key="1">
    <source>
        <dbReference type="EMBL" id="CAG8741390.1"/>
    </source>
</evidence>
<name>A0ACA9Q833_9GLOM</name>
<proteinExistence type="predicted"/>
<accession>A0ACA9Q833</accession>
<feature type="non-terminal residue" evidence="1">
    <location>
        <position position="200"/>
    </location>
</feature>
<organism evidence="1 2">
    <name type="scientific">Acaulospora colombiana</name>
    <dbReference type="NCBI Taxonomy" id="27376"/>
    <lineage>
        <taxon>Eukaryota</taxon>
        <taxon>Fungi</taxon>
        <taxon>Fungi incertae sedis</taxon>
        <taxon>Mucoromycota</taxon>
        <taxon>Glomeromycotina</taxon>
        <taxon>Glomeromycetes</taxon>
        <taxon>Diversisporales</taxon>
        <taxon>Acaulosporaceae</taxon>
        <taxon>Acaulospora</taxon>
    </lineage>
</organism>
<reference evidence="1" key="1">
    <citation type="submission" date="2021-06" db="EMBL/GenBank/DDBJ databases">
        <authorList>
            <person name="Kallberg Y."/>
            <person name="Tangrot J."/>
            <person name="Rosling A."/>
        </authorList>
    </citation>
    <scope>NUCLEOTIDE SEQUENCE</scope>
    <source>
        <strain evidence="1">CL356</strain>
    </source>
</reference>
<keyword evidence="2" id="KW-1185">Reference proteome</keyword>
<dbReference type="Proteomes" id="UP000789525">
    <property type="component" value="Unassembled WGS sequence"/>
</dbReference>